<dbReference type="EMBL" id="CP051775">
    <property type="protein sequence ID" value="QJE72897.1"/>
    <property type="molecule type" value="Genomic_DNA"/>
</dbReference>
<dbReference type="Gene3D" id="3.60.15.10">
    <property type="entry name" value="Ribonuclease Z/Hydroxyacylglutathione hydrolase-like"/>
    <property type="match status" value="1"/>
</dbReference>
<accession>A0A858R670</accession>
<dbReference type="KEGG" id="acru:HHL28_07140"/>
<dbReference type="CDD" id="cd16279">
    <property type="entry name" value="metallo-hydrolase-like_MBL-fold"/>
    <property type="match status" value="1"/>
</dbReference>
<dbReference type="Proteomes" id="UP000501891">
    <property type="component" value="Chromosome"/>
</dbReference>
<organism evidence="2 3">
    <name type="scientific">Aerophototrophica crusticola</name>
    <dbReference type="NCBI Taxonomy" id="1709002"/>
    <lineage>
        <taxon>Bacteria</taxon>
        <taxon>Pseudomonadati</taxon>
        <taxon>Pseudomonadota</taxon>
        <taxon>Alphaproteobacteria</taxon>
        <taxon>Rhodospirillales</taxon>
        <taxon>Rhodospirillaceae</taxon>
        <taxon>Aerophototrophica</taxon>
    </lineage>
</organism>
<dbReference type="Pfam" id="PF12706">
    <property type="entry name" value="Lactamase_B_2"/>
    <property type="match status" value="1"/>
</dbReference>
<dbReference type="AlphaFoldDB" id="A0A858R670"/>
<reference evidence="2" key="1">
    <citation type="submission" date="2020-04" db="EMBL/GenBank/DDBJ databases">
        <title>A desert anoxygenic phototrophic bacterium fixes CO2 using RubisCO under aerobic conditions.</title>
        <authorList>
            <person name="Tang K."/>
        </authorList>
    </citation>
    <scope>NUCLEOTIDE SEQUENCE [LARGE SCALE GENOMIC DNA]</scope>
    <source>
        <strain evidence="2">MIMtkB3</strain>
    </source>
</reference>
<feature type="domain" description="Metallo-beta-lactamase" evidence="1">
    <location>
        <begin position="34"/>
        <end position="206"/>
    </location>
</feature>
<dbReference type="InterPro" id="IPR001279">
    <property type="entry name" value="Metallo-B-lactamas"/>
</dbReference>
<protein>
    <submittedName>
        <fullName evidence="2">MBL fold metallo-hydrolase</fullName>
    </submittedName>
</protein>
<evidence type="ECO:0000313" key="2">
    <source>
        <dbReference type="EMBL" id="QJE72897.1"/>
    </source>
</evidence>
<evidence type="ECO:0000313" key="3">
    <source>
        <dbReference type="Proteomes" id="UP000501891"/>
    </source>
</evidence>
<evidence type="ECO:0000259" key="1">
    <source>
        <dbReference type="SMART" id="SM00849"/>
    </source>
</evidence>
<keyword evidence="3" id="KW-1185">Reference proteome</keyword>
<dbReference type="SMART" id="SM00849">
    <property type="entry name" value="Lactamase_B"/>
    <property type="match status" value="1"/>
</dbReference>
<dbReference type="PANTHER" id="PTHR42663:SF6">
    <property type="entry name" value="HYDROLASE C777.06C-RELATED"/>
    <property type="match status" value="1"/>
</dbReference>
<dbReference type="InterPro" id="IPR036866">
    <property type="entry name" value="RibonucZ/Hydroxyglut_hydro"/>
</dbReference>
<dbReference type="SUPFAM" id="SSF56281">
    <property type="entry name" value="Metallo-hydrolase/oxidoreductase"/>
    <property type="match status" value="1"/>
</dbReference>
<proteinExistence type="predicted"/>
<dbReference type="GO" id="GO:0016787">
    <property type="term" value="F:hydrolase activity"/>
    <property type="evidence" value="ECO:0007669"/>
    <property type="project" value="UniProtKB-KW"/>
</dbReference>
<gene>
    <name evidence="2" type="ORF">HHL28_07140</name>
</gene>
<sequence length="255" mass="28281">MRVTILGCGGSSGVPLIGGVWGDCDPNQPRNCRRRPSILVQTETTTVLVDTTPDMRDQLTDAGIRHLDGVLYTHAHADHTHGIDDLRGLNWQMRTPVDVYGDAATLASLRHRFDYCFKGPSESGYYARPALEAHEITGPLRIGDLDIVPFVQDHGYSQSLGFRFGKLGYSTDCVALDDGAFAALDGVDTWIVDCVRMEPSHPVHAHWPITRGWIDRLNPRRAILTHMNHTMDYDTLCRTLPDGVEPGYDGMAIEL</sequence>
<name>A0A858R670_9PROT</name>
<dbReference type="PANTHER" id="PTHR42663">
    <property type="entry name" value="HYDROLASE C777.06C-RELATED-RELATED"/>
    <property type="match status" value="1"/>
</dbReference>